<dbReference type="Gene3D" id="3.30.460.10">
    <property type="entry name" value="Beta Polymerase, domain 2"/>
    <property type="match status" value="1"/>
</dbReference>
<dbReference type="RefSeq" id="WP_136842059.1">
    <property type="nucleotide sequence ID" value="NZ_SWBR01000003.1"/>
</dbReference>
<proteinExistence type="predicted"/>
<dbReference type="GO" id="GO:0016740">
    <property type="term" value="F:transferase activity"/>
    <property type="evidence" value="ECO:0007669"/>
    <property type="project" value="UniProtKB-KW"/>
</dbReference>
<reference evidence="1 2" key="1">
    <citation type="submission" date="2019-04" db="EMBL/GenBank/DDBJ databases">
        <title>Pedobacter sp. RP-3-22 sp. nov., isolated from Arctic soil.</title>
        <authorList>
            <person name="Dahal R.H."/>
            <person name="Kim D.-U."/>
        </authorList>
    </citation>
    <scope>NUCLEOTIDE SEQUENCE [LARGE SCALE GENOMIC DNA]</scope>
    <source>
        <strain evidence="1 2">RP-3-22</strain>
    </source>
</reference>
<dbReference type="AlphaFoldDB" id="A0A4U1CMC9"/>
<keyword evidence="1" id="KW-0808">Transferase</keyword>
<dbReference type="InterPro" id="IPR043519">
    <property type="entry name" value="NT_sf"/>
</dbReference>
<protein>
    <submittedName>
        <fullName evidence="1">Nucleotidyltransferase domain-containing protein</fullName>
    </submittedName>
</protein>
<dbReference type="Pfam" id="PF04439">
    <property type="entry name" value="Adenyl_transf"/>
    <property type="match status" value="1"/>
</dbReference>
<evidence type="ECO:0000313" key="1">
    <source>
        <dbReference type="EMBL" id="TKC08239.1"/>
    </source>
</evidence>
<evidence type="ECO:0000313" key="2">
    <source>
        <dbReference type="Proteomes" id="UP000309488"/>
    </source>
</evidence>
<comment type="caution">
    <text evidence="1">The sequence shown here is derived from an EMBL/GenBank/DDBJ whole genome shotgun (WGS) entry which is preliminary data.</text>
</comment>
<dbReference type="Gene3D" id="1.20.120.330">
    <property type="entry name" value="Nucleotidyltransferases domain 2"/>
    <property type="match status" value="1"/>
</dbReference>
<dbReference type="OrthoDB" id="7375008at2"/>
<dbReference type="Proteomes" id="UP000309488">
    <property type="component" value="Unassembled WGS sequence"/>
</dbReference>
<sequence length="262" mass="30009">MIQVEFANNVVNVLKKDANVIGLAVAGSWISDELDEFSDLDLILVTKEKISGDKSKMLWYANSFGDLLNGFTGEHVGEPRVLICLYDNPSLHVDIKFVTLGEFKIRVENPVILLDTDGLLKDAIEQSSAQFPYPDYQWIEDRFWIWVHYALLKIGRGEYFEAIDFFGFVRMVVLGPLLHIKNKNLPRGVRKVETQLDVKDFEQLKLTLASHNRKSLIAALTNMIDLYRSLQNELFTSEILRQEKTEKAVIAYLEKIKNVGEN</sequence>
<dbReference type="SUPFAM" id="SSF81301">
    <property type="entry name" value="Nucleotidyltransferase"/>
    <property type="match status" value="1"/>
</dbReference>
<dbReference type="EMBL" id="SWBR01000003">
    <property type="protein sequence ID" value="TKC08239.1"/>
    <property type="molecule type" value="Genomic_DNA"/>
</dbReference>
<dbReference type="InterPro" id="IPR007530">
    <property type="entry name" value="Aminoglycoside_adenylylTfrase"/>
</dbReference>
<accession>A0A4U1CMC9</accession>
<organism evidence="1 2">
    <name type="scientific">Pedobacter polaris</name>
    <dbReference type="NCBI Taxonomy" id="2571273"/>
    <lineage>
        <taxon>Bacteria</taxon>
        <taxon>Pseudomonadati</taxon>
        <taxon>Bacteroidota</taxon>
        <taxon>Sphingobacteriia</taxon>
        <taxon>Sphingobacteriales</taxon>
        <taxon>Sphingobacteriaceae</taxon>
        <taxon>Pedobacter</taxon>
    </lineage>
</organism>
<keyword evidence="2" id="KW-1185">Reference proteome</keyword>
<name>A0A4U1CMC9_9SPHI</name>
<gene>
    <name evidence="1" type="ORF">FA048_13865</name>
</gene>